<dbReference type="InterPro" id="IPR001304">
    <property type="entry name" value="C-type_lectin-like"/>
</dbReference>
<dbReference type="Gene3D" id="3.10.100.10">
    <property type="entry name" value="Mannose-Binding Protein A, subunit A"/>
    <property type="match status" value="1"/>
</dbReference>
<feature type="signal peptide" evidence="2">
    <location>
        <begin position="1"/>
        <end position="24"/>
    </location>
</feature>
<evidence type="ECO:0000256" key="1">
    <source>
        <dbReference type="ARBA" id="ARBA00023157"/>
    </source>
</evidence>
<organism evidence="4 5">
    <name type="scientific">Crassostrea virginica</name>
    <name type="common">Eastern oyster</name>
    <dbReference type="NCBI Taxonomy" id="6565"/>
    <lineage>
        <taxon>Eukaryota</taxon>
        <taxon>Metazoa</taxon>
        <taxon>Spiralia</taxon>
        <taxon>Lophotrochozoa</taxon>
        <taxon>Mollusca</taxon>
        <taxon>Bivalvia</taxon>
        <taxon>Autobranchia</taxon>
        <taxon>Pteriomorphia</taxon>
        <taxon>Ostreida</taxon>
        <taxon>Ostreoidea</taxon>
        <taxon>Ostreidae</taxon>
        <taxon>Crassostrea</taxon>
    </lineage>
</organism>
<dbReference type="KEGG" id="cvn:111117640"/>
<evidence type="ECO:0000313" key="4">
    <source>
        <dbReference type="Proteomes" id="UP000694844"/>
    </source>
</evidence>
<dbReference type="GeneID" id="111117640"/>
<dbReference type="InterPro" id="IPR018378">
    <property type="entry name" value="C-type_lectin_CS"/>
</dbReference>
<dbReference type="InterPro" id="IPR050111">
    <property type="entry name" value="C-type_lectin/snaclec_domain"/>
</dbReference>
<feature type="domain" description="C-type lectin" evidence="3">
    <location>
        <begin position="123"/>
        <end position="250"/>
    </location>
</feature>
<protein>
    <submittedName>
        <fullName evidence="5">Sperm receptor for egg jelly-like</fullName>
    </submittedName>
</protein>
<dbReference type="InterPro" id="IPR016186">
    <property type="entry name" value="C-type_lectin-like/link_sf"/>
</dbReference>
<dbReference type="PROSITE" id="PS00615">
    <property type="entry name" value="C_TYPE_LECTIN_1"/>
    <property type="match status" value="1"/>
</dbReference>
<dbReference type="CDD" id="cd00037">
    <property type="entry name" value="CLECT"/>
    <property type="match status" value="1"/>
</dbReference>
<dbReference type="Pfam" id="PF00059">
    <property type="entry name" value="Lectin_C"/>
    <property type="match status" value="1"/>
</dbReference>
<keyword evidence="4" id="KW-1185">Reference proteome</keyword>
<reference evidence="5" key="1">
    <citation type="submission" date="2025-08" db="UniProtKB">
        <authorList>
            <consortium name="RefSeq"/>
        </authorList>
    </citation>
    <scope>IDENTIFICATION</scope>
    <source>
        <tissue evidence="5">Whole sample</tissue>
    </source>
</reference>
<accession>A0A8B8CA40</accession>
<dbReference type="SUPFAM" id="SSF56436">
    <property type="entry name" value="C-type lectin-like"/>
    <property type="match status" value="1"/>
</dbReference>
<evidence type="ECO:0000259" key="3">
    <source>
        <dbReference type="PROSITE" id="PS50041"/>
    </source>
</evidence>
<dbReference type="PANTHER" id="PTHR22803">
    <property type="entry name" value="MANNOSE, PHOSPHOLIPASE, LECTIN RECEPTOR RELATED"/>
    <property type="match status" value="1"/>
</dbReference>
<gene>
    <name evidence="5" type="primary">LOC111117640</name>
</gene>
<proteinExistence type="predicted"/>
<dbReference type="OrthoDB" id="6158402at2759"/>
<feature type="chain" id="PRO_5034910084" evidence="2">
    <location>
        <begin position="25"/>
        <end position="254"/>
    </location>
</feature>
<dbReference type="RefSeq" id="XP_022312505.1">
    <property type="nucleotide sequence ID" value="XM_022456797.1"/>
</dbReference>
<evidence type="ECO:0000313" key="5">
    <source>
        <dbReference type="RefSeq" id="XP_022312505.1"/>
    </source>
</evidence>
<keyword evidence="2" id="KW-0732">Signal</keyword>
<dbReference type="SMART" id="SM00034">
    <property type="entry name" value="CLECT"/>
    <property type="match status" value="1"/>
</dbReference>
<keyword evidence="1" id="KW-1015">Disulfide bond</keyword>
<dbReference type="AlphaFoldDB" id="A0A8B8CA40"/>
<dbReference type="InterPro" id="IPR016187">
    <property type="entry name" value="CTDL_fold"/>
</dbReference>
<dbReference type="Proteomes" id="UP000694844">
    <property type="component" value="Chromosome 10"/>
</dbReference>
<evidence type="ECO:0000256" key="2">
    <source>
        <dbReference type="SAM" id="SignalP"/>
    </source>
</evidence>
<name>A0A8B8CA40_CRAVI</name>
<dbReference type="PROSITE" id="PS50041">
    <property type="entry name" value="C_TYPE_LECTIN_2"/>
    <property type="match status" value="1"/>
</dbReference>
<sequence length="254" mass="28894">MHLGSFNVFFFIALVLISWTFCHGSDEFASVLMEKRASFDTNLPLTSACYDSEIRNTSKLPCLFQCLNHLDVCNGILFNQESQTCKIINCYPADEFSGQDFDTRRWDLYGKTTGICKHGWLNHEGHCYFFNQTGATWTNAKSMCEDNGGSLAAIRSSEENSWIVDTFLPPWDSTLCSPTWWNCCEHWIGGNDLYVEGLFTWTSDNSTLGYVNWHPPSEPDNNGNQDCVSVCRDQYWADEDCNLVLPFICKAPTL</sequence>